<dbReference type="AlphaFoldDB" id="A0A2U1K568"/>
<dbReference type="NCBIfam" id="TIGR02862">
    <property type="entry name" value="spore_BofA"/>
    <property type="match status" value="1"/>
</dbReference>
<accession>A0A2U1K568</accession>
<dbReference type="EMBL" id="QCZG01000012">
    <property type="protein sequence ID" value="PWA12098.1"/>
    <property type="molecule type" value="Genomic_DNA"/>
</dbReference>
<keyword evidence="3" id="KW-1185">Reference proteome</keyword>
<name>A0A2U1K568_9BACI</name>
<proteinExistence type="predicted"/>
<feature type="transmembrane region" description="Helical" evidence="1">
    <location>
        <begin position="29"/>
        <end position="50"/>
    </location>
</feature>
<keyword evidence="1" id="KW-1133">Transmembrane helix</keyword>
<keyword evidence="1" id="KW-0812">Transmembrane</keyword>
<organism evidence="2 3">
    <name type="scientific">Pueribacillus theae</name>
    <dbReference type="NCBI Taxonomy" id="2171751"/>
    <lineage>
        <taxon>Bacteria</taxon>
        <taxon>Bacillati</taxon>
        <taxon>Bacillota</taxon>
        <taxon>Bacilli</taxon>
        <taxon>Bacillales</taxon>
        <taxon>Bacillaceae</taxon>
        <taxon>Pueribacillus</taxon>
    </lineage>
</organism>
<evidence type="ECO:0000256" key="1">
    <source>
        <dbReference type="SAM" id="Phobius"/>
    </source>
</evidence>
<feature type="transmembrane region" description="Helical" evidence="1">
    <location>
        <begin position="56"/>
        <end position="82"/>
    </location>
</feature>
<reference evidence="2 3" key="1">
    <citation type="submission" date="2018-04" db="EMBL/GenBank/DDBJ databases">
        <title>Camelliibacillus theae gen. nov., sp. nov., isolated from Pu'er tea.</title>
        <authorList>
            <person name="Niu L."/>
        </authorList>
    </citation>
    <scope>NUCLEOTIDE SEQUENCE [LARGE SCALE GENOMIC DNA]</scope>
    <source>
        <strain evidence="2 3">T8</strain>
    </source>
</reference>
<comment type="caution">
    <text evidence="2">The sequence shown here is derived from an EMBL/GenBank/DDBJ whole genome shotgun (WGS) entry which is preliminary data.</text>
</comment>
<evidence type="ECO:0000313" key="3">
    <source>
        <dbReference type="Proteomes" id="UP000245998"/>
    </source>
</evidence>
<keyword evidence="1" id="KW-0472">Membrane</keyword>
<dbReference type="Proteomes" id="UP000245998">
    <property type="component" value="Unassembled WGS sequence"/>
</dbReference>
<dbReference type="Pfam" id="PF07441">
    <property type="entry name" value="BofA"/>
    <property type="match status" value="1"/>
</dbReference>
<evidence type="ECO:0000313" key="2">
    <source>
        <dbReference type="EMBL" id="PWA12098.1"/>
    </source>
</evidence>
<sequence length="87" mass="9203">MESMIVISLFAGFIILLLLMGVSIKPLRFLGLGIVKIMIGALFLFFLNVVGVQLNIHIPINIATAAVSGFLGIPGVAALIAIDQLLL</sequence>
<gene>
    <name evidence="2" type="ORF">DCC39_07575</name>
</gene>
<dbReference type="OrthoDB" id="2692225at2"/>
<protein>
    <submittedName>
        <fullName evidence="2">Pro-sigmaK processing inhibitor BofA</fullName>
    </submittedName>
</protein>
<dbReference type="InterPro" id="IPR010001">
    <property type="entry name" value="BofA"/>
</dbReference>
<feature type="transmembrane region" description="Helical" evidence="1">
    <location>
        <begin position="6"/>
        <end position="22"/>
    </location>
</feature>